<evidence type="ECO:0000313" key="3">
    <source>
        <dbReference type="Proteomes" id="UP000258309"/>
    </source>
</evidence>
<name>A0A3E2GVP1_SCYLI</name>
<evidence type="ECO:0000256" key="1">
    <source>
        <dbReference type="SAM" id="MobiDB-lite"/>
    </source>
</evidence>
<feature type="non-terminal residue" evidence="2">
    <location>
        <position position="399"/>
    </location>
</feature>
<dbReference type="Proteomes" id="UP000258309">
    <property type="component" value="Unassembled WGS sequence"/>
</dbReference>
<accession>A0A3E2GVP1</accession>
<protein>
    <submittedName>
        <fullName evidence="2">Uncharacterized protein</fullName>
    </submittedName>
</protein>
<feature type="compositionally biased region" description="Polar residues" evidence="1">
    <location>
        <begin position="316"/>
        <end position="327"/>
    </location>
</feature>
<evidence type="ECO:0000313" key="2">
    <source>
        <dbReference type="EMBL" id="RFU25097.1"/>
    </source>
</evidence>
<feature type="compositionally biased region" description="Polar residues" evidence="1">
    <location>
        <begin position="189"/>
        <end position="199"/>
    </location>
</feature>
<proteinExistence type="predicted"/>
<feature type="region of interest" description="Disordered" evidence="1">
    <location>
        <begin position="173"/>
        <end position="227"/>
    </location>
</feature>
<keyword evidence="3" id="KW-1185">Reference proteome</keyword>
<feature type="region of interest" description="Disordered" evidence="1">
    <location>
        <begin position="315"/>
        <end position="373"/>
    </location>
</feature>
<feature type="compositionally biased region" description="Basic and acidic residues" evidence="1">
    <location>
        <begin position="205"/>
        <end position="214"/>
    </location>
</feature>
<feature type="compositionally biased region" description="Basic and acidic residues" evidence="1">
    <location>
        <begin position="359"/>
        <end position="369"/>
    </location>
</feature>
<reference evidence="2 3" key="1">
    <citation type="submission" date="2018-05" db="EMBL/GenBank/DDBJ databases">
        <title>Draft genome sequence of Scytalidium lignicola DSM 105466, a ubiquitous saprotrophic fungus.</title>
        <authorList>
            <person name="Buettner E."/>
            <person name="Gebauer A.M."/>
            <person name="Hofrichter M."/>
            <person name="Liers C."/>
            <person name="Kellner H."/>
        </authorList>
    </citation>
    <scope>NUCLEOTIDE SEQUENCE [LARGE SCALE GENOMIC DNA]</scope>
    <source>
        <strain evidence="2 3">DSM 105466</strain>
    </source>
</reference>
<dbReference type="OMA" id="MDVSYEG"/>
<dbReference type="AlphaFoldDB" id="A0A3E2GVP1"/>
<dbReference type="PANTHER" id="PTHR40635:SF1">
    <property type="match status" value="1"/>
</dbReference>
<comment type="caution">
    <text evidence="2">The sequence shown here is derived from an EMBL/GenBank/DDBJ whole genome shotgun (WGS) entry which is preliminary data.</text>
</comment>
<dbReference type="EMBL" id="NCSJ02000364">
    <property type="protein sequence ID" value="RFU25097.1"/>
    <property type="molecule type" value="Genomic_DNA"/>
</dbReference>
<gene>
    <name evidence="2" type="ORF">B7463_g11233</name>
</gene>
<organism evidence="2 3">
    <name type="scientific">Scytalidium lignicola</name>
    <name type="common">Hyphomycete</name>
    <dbReference type="NCBI Taxonomy" id="5539"/>
    <lineage>
        <taxon>Eukaryota</taxon>
        <taxon>Fungi</taxon>
        <taxon>Dikarya</taxon>
        <taxon>Ascomycota</taxon>
        <taxon>Pezizomycotina</taxon>
        <taxon>Leotiomycetes</taxon>
        <taxon>Leotiomycetes incertae sedis</taxon>
        <taxon>Scytalidium</taxon>
    </lineage>
</organism>
<sequence length="399" mass="45470">MAPIRRYLRISKYSVLECRIFVDNPALAESWLLNSRNPVLPRVIESVRPLVLPKLYEEIERSKGKGGKKKAVKDVVVEGRDILIFLRDLDAHYISVDDFEVSIFLTETTTRHSVLTKQKHFHLRDKNILQSNSNKLTGNTNGTPIEVEDGPVIVTEEGDKHIDLNDIPAADSLFIQEDEPRRSKRPRRTLNNNEQTFDSSPEVEPDPKRRKDSDTTLVEEPEDEDKKKMAMETTYDGFAIYGRVLCLVVKKKDNLDKGRGSVSTRSQARMEDWIAATQMPMLDGPSRIRMTFSLKRKCTCSIVSTKNRENVKRLSNKLTPSNSSDELNTSEEAHSEEWYSSDDSYCSDESEAPEESDAEESRSLEEPDNSHAGFDPAGSIKKWVWLILLLSCFAKCLNR</sequence>
<feature type="compositionally biased region" description="Acidic residues" evidence="1">
    <location>
        <begin position="345"/>
        <end position="358"/>
    </location>
</feature>
<dbReference type="OrthoDB" id="5374757at2759"/>
<dbReference type="PANTHER" id="PTHR40635">
    <property type="match status" value="1"/>
</dbReference>
<feature type="non-terminal residue" evidence="2">
    <location>
        <position position="1"/>
    </location>
</feature>